<reference evidence="1" key="1">
    <citation type="submission" date="2021-06" db="EMBL/GenBank/DDBJ databases">
        <authorList>
            <person name="Kallberg Y."/>
            <person name="Tangrot J."/>
            <person name="Rosling A."/>
        </authorList>
    </citation>
    <scope>NUCLEOTIDE SEQUENCE</scope>
    <source>
        <strain evidence="1">MA461A</strain>
    </source>
</reference>
<sequence>LMTSSTSTSLINKRKKFISLISQQQIIEPLTIRLLVIEELETYLSLPIIESGTSISCEEVFSIASITISKLYNCLDPETACALLCLKYWMKND</sequence>
<feature type="non-terminal residue" evidence="1">
    <location>
        <position position="1"/>
    </location>
</feature>
<organism evidence="1 2">
    <name type="scientific">Racocetra persica</name>
    <dbReference type="NCBI Taxonomy" id="160502"/>
    <lineage>
        <taxon>Eukaryota</taxon>
        <taxon>Fungi</taxon>
        <taxon>Fungi incertae sedis</taxon>
        <taxon>Mucoromycota</taxon>
        <taxon>Glomeromycotina</taxon>
        <taxon>Glomeromycetes</taxon>
        <taxon>Diversisporales</taxon>
        <taxon>Gigasporaceae</taxon>
        <taxon>Racocetra</taxon>
    </lineage>
</organism>
<feature type="non-terminal residue" evidence="1">
    <location>
        <position position="93"/>
    </location>
</feature>
<evidence type="ECO:0000313" key="2">
    <source>
        <dbReference type="Proteomes" id="UP000789920"/>
    </source>
</evidence>
<evidence type="ECO:0000313" key="1">
    <source>
        <dbReference type="EMBL" id="CAG8761825.1"/>
    </source>
</evidence>
<dbReference type="Proteomes" id="UP000789920">
    <property type="component" value="Unassembled WGS sequence"/>
</dbReference>
<accession>A0ACA9QPY8</accession>
<protein>
    <submittedName>
        <fullName evidence="1">31068_t:CDS:1</fullName>
    </submittedName>
</protein>
<gene>
    <name evidence="1" type="ORF">RPERSI_LOCUS15312</name>
</gene>
<keyword evidence="2" id="KW-1185">Reference proteome</keyword>
<proteinExistence type="predicted"/>
<comment type="caution">
    <text evidence="1">The sequence shown here is derived from an EMBL/GenBank/DDBJ whole genome shotgun (WGS) entry which is preliminary data.</text>
</comment>
<name>A0ACA9QPY8_9GLOM</name>
<dbReference type="EMBL" id="CAJVQC010036673">
    <property type="protein sequence ID" value="CAG8761825.1"/>
    <property type="molecule type" value="Genomic_DNA"/>
</dbReference>